<evidence type="ECO:0000256" key="3">
    <source>
        <dbReference type="ARBA" id="ARBA00019879"/>
    </source>
</evidence>
<dbReference type="GO" id="GO:0003729">
    <property type="term" value="F:mRNA binding"/>
    <property type="evidence" value="ECO:0007669"/>
    <property type="project" value="TreeGrafter"/>
</dbReference>
<dbReference type="Pfam" id="PF09088">
    <property type="entry name" value="MIF4G_like"/>
    <property type="match status" value="1"/>
</dbReference>
<dbReference type="Pfam" id="PF09090">
    <property type="entry name" value="MIF4G_like_2"/>
    <property type="match status" value="1"/>
</dbReference>
<evidence type="ECO:0000313" key="12">
    <source>
        <dbReference type="Proteomes" id="UP000054721"/>
    </source>
</evidence>
<dbReference type="EMBL" id="JYDW01000419">
    <property type="protein sequence ID" value="KRZ48366.1"/>
    <property type="molecule type" value="Genomic_DNA"/>
</dbReference>
<feature type="domain" description="MIF4G" evidence="10">
    <location>
        <begin position="63"/>
        <end position="277"/>
    </location>
</feature>
<evidence type="ECO:0000256" key="6">
    <source>
        <dbReference type="ARBA" id="ARBA00023187"/>
    </source>
</evidence>
<dbReference type="OrthoDB" id="10252707at2759"/>
<dbReference type="PANTHER" id="PTHR12412">
    <property type="entry name" value="CAP BINDING PROTEIN"/>
    <property type="match status" value="1"/>
</dbReference>
<evidence type="ECO:0000256" key="2">
    <source>
        <dbReference type="ARBA" id="ARBA00007413"/>
    </source>
</evidence>
<evidence type="ECO:0000256" key="5">
    <source>
        <dbReference type="ARBA" id="ARBA00023042"/>
    </source>
</evidence>
<sequence length="863" mass="99734">MSQDIQYFRPCTSTGDNSIITCFLCLKMCHSPRMGSRGKRYFNNSSGSDDDQRRSKHPRSNYEKPLEEVVNDLALSSSLPTFKKDIEAAVERITKDYAANKARIRRIIRKCVIRAPQHLTVYSTLVGVLNSSIPAFGAEFVEHLIKVLCDYVKYLNWIDVEILVILICDLVNSRCVSADSCFSFLESFFHASQDENISQVGRDYYVYLILLAIPWVAGAFVEEIKVEFEDFLGKIDRYMKSRPSLDYVSIISVWNSDEMPPQKEYLESLWSQILGLKKDGWKISYFARYQDDFVTILRTATPHKLPMFTPCVFKNPSKYPSPKVVFRIYGKENLLAKNMNLPECESIERFLLEQDLVAHLLVSFRKREEVSLDFLIVEVLFGKIFQLPKPRCAQIFYSSLLIELCHSWPNTIPQVVAQATQMICDNLDTMNMTCFDRFVDWLSFHLCHFKFLWSWENWINCGELNPLAPQRMFFTELLCDCLQLSYHERLVEVLPTALHKLIPEVPLPKNKFSGSGADRLPGASIAQHLTQALKEKCTPEDVHAILMDCPYPDDDMDMPFNPLKIEVLTTAVLVSGSRSISHTVAILIKYMSVFKEFAADSKEAQIHLLQTLHEVWFANEQRIMIVVDKMLKMQIIQSLAVIEWIFSEKMRGNLMSVQKSVECEFCNFYIRHYVWQIVYSMTTRLSRSIKQIQEELDKKQAEEGTMSSASSDGERSSEVSAIQLKLSAAQELQKAVIFTLLQKVIILLSEHLLQSDAEDRDSHTGWFKAIQGRMIQIFNIEHKSIINYADELSSYLFTSDIDAIVHVIERKGQYTIYIKKKIIQIILLSVSNDGYELEMRKTKIRKSLLMLYMLRLMLKIAYY</sequence>
<dbReference type="GO" id="GO:0006370">
    <property type="term" value="P:7-methylguanosine mRNA capping"/>
    <property type="evidence" value="ECO:0007669"/>
    <property type="project" value="UniProtKB-KW"/>
</dbReference>
<dbReference type="InterPro" id="IPR015174">
    <property type="entry name" value="MIF4G-like_typ-2"/>
</dbReference>
<comment type="similarity">
    <text evidence="2">Belongs to the NCBP1 family.</text>
</comment>
<dbReference type="GO" id="GO:0006406">
    <property type="term" value="P:mRNA export from nucleus"/>
    <property type="evidence" value="ECO:0007669"/>
    <property type="project" value="InterPro"/>
</dbReference>
<accession>A0A0V1KN04</accession>
<proteinExistence type="inferred from homology"/>
<evidence type="ECO:0000259" key="10">
    <source>
        <dbReference type="SMART" id="SM00543"/>
    </source>
</evidence>
<dbReference type="STRING" id="6335.A0A0V1KN04"/>
<reference evidence="11 12" key="1">
    <citation type="submission" date="2015-05" db="EMBL/GenBank/DDBJ databases">
        <title>Evolution of Trichinella species and genotypes.</title>
        <authorList>
            <person name="Korhonen P.K."/>
            <person name="Edoardo P."/>
            <person name="Giuseppe L.R."/>
            <person name="Gasser R.B."/>
        </authorList>
    </citation>
    <scope>NUCLEOTIDE SEQUENCE [LARGE SCALE GENOMIC DNA]</scope>
    <source>
        <strain evidence="11">ISS10</strain>
    </source>
</reference>
<keyword evidence="6" id="KW-0508">mRNA splicing</keyword>
<dbReference type="GO" id="GO:0005846">
    <property type="term" value="C:nuclear cap binding complex"/>
    <property type="evidence" value="ECO:0007669"/>
    <property type="project" value="InterPro"/>
</dbReference>
<dbReference type="Proteomes" id="UP000054721">
    <property type="component" value="Unassembled WGS sequence"/>
</dbReference>
<dbReference type="Pfam" id="PF02854">
    <property type="entry name" value="MIF4G"/>
    <property type="match status" value="1"/>
</dbReference>
<keyword evidence="4" id="KW-0507">mRNA processing</keyword>
<dbReference type="GO" id="GO:0008380">
    <property type="term" value="P:RNA splicing"/>
    <property type="evidence" value="ECO:0007669"/>
    <property type="project" value="UniProtKB-KW"/>
</dbReference>
<evidence type="ECO:0000256" key="9">
    <source>
        <dbReference type="SAM" id="MobiDB-lite"/>
    </source>
</evidence>
<evidence type="ECO:0000256" key="8">
    <source>
        <dbReference type="ARBA" id="ARBA00030965"/>
    </source>
</evidence>
<name>A0A0V1KN04_9BILA</name>
<evidence type="ECO:0000256" key="7">
    <source>
        <dbReference type="ARBA" id="ARBA00023242"/>
    </source>
</evidence>
<dbReference type="InterPro" id="IPR003890">
    <property type="entry name" value="MIF4G-like_typ-3"/>
</dbReference>
<organism evidence="11 12">
    <name type="scientific">Trichinella nativa</name>
    <dbReference type="NCBI Taxonomy" id="6335"/>
    <lineage>
        <taxon>Eukaryota</taxon>
        <taxon>Metazoa</taxon>
        <taxon>Ecdysozoa</taxon>
        <taxon>Nematoda</taxon>
        <taxon>Enoplea</taxon>
        <taxon>Dorylaimia</taxon>
        <taxon>Trichinellida</taxon>
        <taxon>Trichinellidae</taxon>
        <taxon>Trichinella</taxon>
    </lineage>
</organism>
<dbReference type="GO" id="GO:0000339">
    <property type="term" value="F:RNA cap binding"/>
    <property type="evidence" value="ECO:0007669"/>
    <property type="project" value="InterPro"/>
</dbReference>
<keyword evidence="5" id="KW-0506">mRNA capping</keyword>
<dbReference type="InterPro" id="IPR027159">
    <property type="entry name" value="CBP80"/>
</dbReference>
<evidence type="ECO:0000313" key="11">
    <source>
        <dbReference type="EMBL" id="KRZ48366.1"/>
    </source>
</evidence>
<dbReference type="Gene3D" id="1.25.40.180">
    <property type="match status" value="3"/>
</dbReference>
<dbReference type="GO" id="GO:0000184">
    <property type="term" value="P:nuclear-transcribed mRNA catabolic process, nonsense-mediated decay"/>
    <property type="evidence" value="ECO:0007669"/>
    <property type="project" value="TreeGrafter"/>
</dbReference>
<evidence type="ECO:0000256" key="4">
    <source>
        <dbReference type="ARBA" id="ARBA00022664"/>
    </source>
</evidence>
<protein>
    <recommendedName>
        <fullName evidence="3">Nuclear cap-binding protein subunit 1</fullName>
    </recommendedName>
    <alternativeName>
        <fullName evidence="8">80 kDa nuclear cap-binding protein</fullName>
    </alternativeName>
</protein>
<keyword evidence="12" id="KW-1185">Reference proteome</keyword>
<gene>
    <name evidence="11" type="primary">Cbp80</name>
    <name evidence="11" type="ORF">T02_7460</name>
</gene>
<feature type="region of interest" description="Disordered" evidence="9">
    <location>
        <begin position="39"/>
        <end position="61"/>
    </location>
</feature>
<dbReference type="SMART" id="SM00543">
    <property type="entry name" value="MIF4G"/>
    <property type="match status" value="1"/>
</dbReference>
<evidence type="ECO:0000256" key="1">
    <source>
        <dbReference type="ARBA" id="ARBA00004123"/>
    </source>
</evidence>
<dbReference type="SUPFAM" id="SSF48371">
    <property type="entry name" value="ARM repeat"/>
    <property type="match status" value="3"/>
</dbReference>
<keyword evidence="7" id="KW-0539">Nucleus</keyword>
<dbReference type="GO" id="GO:0005634">
    <property type="term" value="C:nucleus"/>
    <property type="evidence" value="ECO:0007669"/>
    <property type="project" value="UniProtKB-SubCell"/>
</dbReference>
<dbReference type="AlphaFoldDB" id="A0A0V1KN04"/>
<comment type="subcellular location">
    <subcellularLocation>
        <location evidence="1">Nucleus</location>
    </subcellularLocation>
</comment>
<dbReference type="InterPro" id="IPR016024">
    <property type="entry name" value="ARM-type_fold"/>
</dbReference>
<comment type="caution">
    <text evidence="11">The sequence shown here is derived from an EMBL/GenBank/DDBJ whole genome shotgun (WGS) entry which is preliminary data.</text>
</comment>
<dbReference type="PANTHER" id="PTHR12412:SF2">
    <property type="entry name" value="NUCLEAR CAP-BINDING PROTEIN SUBUNIT 1"/>
    <property type="match status" value="1"/>
</dbReference>
<dbReference type="InterPro" id="IPR015172">
    <property type="entry name" value="MIF4G-like_typ-1"/>
</dbReference>